<name>M0MQQ6_9EURY</name>
<dbReference type="EMBL" id="AOMD01000002">
    <property type="protein sequence ID" value="EMA47961.1"/>
    <property type="molecule type" value="Genomic_DNA"/>
</dbReference>
<dbReference type="SUPFAM" id="SSF46785">
    <property type="entry name" value="Winged helix' DNA-binding domain"/>
    <property type="match status" value="1"/>
</dbReference>
<sequence length="97" mass="11327">MPRNDDPTRLQISILFGIAGLDDPSGADIADHLEGRHQNRRDAYYRNLDKLVDRGMVNKNRPDASKRENVYTLTDEGEEMVIEDMEWRQEQVLSYFD</sequence>
<proteinExistence type="predicted"/>
<dbReference type="Proteomes" id="UP000011669">
    <property type="component" value="Unassembled WGS sequence"/>
</dbReference>
<dbReference type="Gene3D" id="1.10.10.10">
    <property type="entry name" value="Winged helix-like DNA-binding domain superfamily/Winged helix DNA-binding domain"/>
    <property type="match status" value="1"/>
</dbReference>
<keyword evidence="3" id="KW-1185">Reference proteome</keyword>
<evidence type="ECO:0000259" key="1">
    <source>
        <dbReference type="Pfam" id="PF03551"/>
    </source>
</evidence>
<gene>
    <name evidence="2" type="ORF">C449_00775</name>
</gene>
<dbReference type="Pfam" id="PF03551">
    <property type="entry name" value="PadR"/>
    <property type="match status" value="1"/>
</dbReference>
<dbReference type="RefSeq" id="WP_006075956.1">
    <property type="nucleotide sequence ID" value="NZ_AOMD01000002.1"/>
</dbReference>
<dbReference type="AlphaFoldDB" id="M0MQQ6"/>
<reference evidence="2 3" key="1">
    <citation type="journal article" date="2014" name="PLoS Genet.">
        <title>Phylogenetically driven sequencing of extremely halophilic archaea reveals strategies for static and dynamic osmo-response.</title>
        <authorList>
            <person name="Becker E.A."/>
            <person name="Seitzer P.M."/>
            <person name="Tritt A."/>
            <person name="Larsen D."/>
            <person name="Krusor M."/>
            <person name="Yao A.I."/>
            <person name="Wu D."/>
            <person name="Madern D."/>
            <person name="Eisen J.A."/>
            <person name="Darling A.E."/>
            <person name="Facciotti M.T."/>
        </authorList>
    </citation>
    <scope>NUCLEOTIDE SEQUENCE [LARGE SCALE GENOMIC DNA]</scope>
    <source>
        <strain evidence="2 3">DSM 5350</strain>
    </source>
</reference>
<organism evidence="2 3">
    <name type="scientific">Halococcus saccharolyticus DSM 5350</name>
    <dbReference type="NCBI Taxonomy" id="1227455"/>
    <lineage>
        <taxon>Archaea</taxon>
        <taxon>Methanobacteriati</taxon>
        <taxon>Methanobacteriota</taxon>
        <taxon>Stenosarchaea group</taxon>
        <taxon>Halobacteria</taxon>
        <taxon>Halobacteriales</taxon>
        <taxon>Halococcaceae</taxon>
        <taxon>Halococcus</taxon>
    </lineage>
</organism>
<dbReference type="InterPro" id="IPR005149">
    <property type="entry name" value="Tscrpt_reg_PadR_N"/>
</dbReference>
<comment type="caution">
    <text evidence="2">The sequence shown here is derived from an EMBL/GenBank/DDBJ whole genome shotgun (WGS) entry which is preliminary data.</text>
</comment>
<feature type="domain" description="Transcription regulator PadR N-terminal" evidence="1">
    <location>
        <begin position="26"/>
        <end position="79"/>
    </location>
</feature>
<dbReference type="PATRIC" id="fig|1227455.4.peg.159"/>
<protein>
    <submittedName>
        <fullName evidence="2">Transcriptional regulator PadR family protein</fullName>
    </submittedName>
</protein>
<dbReference type="InterPro" id="IPR036388">
    <property type="entry name" value="WH-like_DNA-bd_sf"/>
</dbReference>
<accession>M0MQQ6</accession>
<evidence type="ECO:0000313" key="2">
    <source>
        <dbReference type="EMBL" id="EMA47961.1"/>
    </source>
</evidence>
<dbReference type="InParanoid" id="M0MQQ6"/>
<evidence type="ECO:0000313" key="3">
    <source>
        <dbReference type="Proteomes" id="UP000011669"/>
    </source>
</evidence>
<dbReference type="OrthoDB" id="190025at2157"/>
<dbReference type="STRING" id="1227455.C449_00775"/>
<dbReference type="InterPro" id="IPR036390">
    <property type="entry name" value="WH_DNA-bd_sf"/>
</dbReference>